<dbReference type="RefSeq" id="WP_179259072.1">
    <property type="nucleotide sequence ID" value="NZ_CP058601.1"/>
</dbReference>
<sequence>MKRQLTITLTVAMIGSLFLMGFAGTAAATERTSLDDLDFQSADAIVDQEQDGVQVNLNNQEAGPIIQDGNASVEAGDGGNVVVSENATTTGDDFPPGPPNTAQSNDVSAMNNGPPPFLDDAAAANESVVVDASGGSADNASATVTNNANITQTADQSNSQRQNADATAVSLRGIVVG</sequence>
<dbReference type="EMBL" id="CP058601">
    <property type="protein sequence ID" value="QLG47327.1"/>
    <property type="molecule type" value="Genomic_DNA"/>
</dbReference>
<evidence type="ECO:0000313" key="3">
    <source>
        <dbReference type="Proteomes" id="UP000509241"/>
    </source>
</evidence>
<dbReference type="KEGG" id="haly:HYG82_07340"/>
<reference evidence="2 3" key="1">
    <citation type="submission" date="2020-07" db="EMBL/GenBank/DDBJ databases">
        <authorList>
            <person name="Cui H."/>
        </authorList>
    </citation>
    <scope>NUCLEOTIDE SEQUENCE [LARGE SCALE GENOMIC DNA]</scope>
    <source>
        <strain evidence="2 3">YPL8</strain>
    </source>
</reference>
<evidence type="ECO:0000256" key="1">
    <source>
        <dbReference type="SAM" id="MobiDB-lite"/>
    </source>
</evidence>
<dbReference type="GeneID" id="56033093"/>
<organism evidence="2 3">
    <name type="scientific">Natrinema halophilum</name>
    <dbReference type="NCBI Taxonomy" id="1699371"/>
    <lineage>
        <taxon>Archaea</taxon>
        <taxon>Methanobacteriati</taxon>
        <taxon>Methanobacteriota</taxon>
        <taxon>Stenosarchaea group</taxon>
        <taxon>Halobacteria</taxon>
        <taxon>Halobacteriales</taxon>
        <taxon>Natrialbaceae</taxon>
        <taxon>Natrinema</taxon>
    </lineage>
</organism>
<dbReference type="Proteomes" id="UP000509241">
    <property type="component" value="Chromosome"/>
</dbReference>
<dbReference type="AlphaFoldDB" id="A0A7D5GF23"/>
<name>A0A7D5GF23_9EURY</name>
<keyword evidence="3" id="KW-1185">Reference proteome</keyword>
<feature type="region of interest" description="Disordered" evidence="1">
    <location>
        <begin position="73"/>
        <end position="106"/>
    </location>
</feature>
<gene>
    <name evidence="2" type="ORF">HYG82_07340</name>
</gene>
<dbReference type="OrthoDB" id="170269at2157"/>
<protein>
    <submittedName>
        <fullName evidence="2">Uncharacterized protein</fullName>
    </submittedName>
</protein>
<evidence type="ECO:0000313" key="2">
    <source>
        <dbReference type="EMBL" id="QLG47327.1"/>
    </source>
</evidence>
<proteinExistence type="predicted"/>
<accession>A0A7D5GF23</accession>